<dbReference type="CDD" id="cd00130">
    <property type="entry name" value="PAS"/>
    <property type="match status" value="1"/>
</dbReference>
<evidence type="ECO:0000313" key="7">
    <source>
        <dbReference type="Proteomes" id="UP000468581"/>
    </source>
</evidence>
<evidence type="ECO:0000256" key="2">
    <source>
        <dbReference type="ARBA" id="ARBA00022643"/>
    </source>
</evidence>
<proteinExistence type="predicted"/>
<dbReference type="EMBL" id="JAABOO010000003">
    <property type="protein sequence ID" value="NER14319.1"/>
    <property type="molecule type" value="Genomic_DNA"/>
</dbReference>
<dbReference type="PROSITE" id="PS50113">
    <property type="entry name" value="PAC"/>
    <property type="match status" value="1"/>
</dbReference>
<organism evidence="6 7">
    <name type="scientific">Leptobacterium flavescens</name>
    <dbReference type="NCBI Taxonomy" id="472055"/>
    <lineage>
        <taxon>Bacteria</taxon>
        <taxon>Pseudomonadati</taxon>
        <taxon>Bacteroidota</taxon>
        <taxon>Flavobacteriia</taxon>
        <taxon>Flavobacteriales</taxon>
        <taxon>Flavobacteriaceae</taxon>
        <taxon>Leptobacterium</taxon>
    </lineage>
</organism>
<dbReference type="Proteomes" id="UP000468581">
    <property type="component" value="Unassembled WGS sequence"/>
</dbReference>
<feature type="domain" description="PAS" evidence="4">
    <location>
        <begin position="72"/>
        <end position="127"/>
    </location>
</feature>
<accession>A0A6P0URB8</accession>
<comment type="caution">
    <text evidence="6">The sequence shown here is derived from an EMBL/GenBank/DDBJ whole genome shotgun (WGS) entry which is preliminary data.</text>
</comment>
<dbReference type="PROSITE" id="PS50112">
    <property type="entry name" value="PAS"/>
    <property type="match status" value="1"/>
</dbReference>
<dbReference type="AlphaFoldDB" id="A0A6P0URB8"/>
<reference evidence="6 7" key="1">
    <citation type="submission" date="2020-01" db="EMBL/GenBank/DDBJ databases">
        <title>Leptobacterium flavescens.</title>
        <authorList>
            <person name="Wang G."/>
        </authorList>
    </citation>
    <scope>NUCLEOTIDE SEQUENCE [LARGE SCALE GENOMIC DNA]</scope>
    <source>
        <strain evidence="6 7">KCTC 22160</strain>
    </source>
</reference>
<evidence type="ECO:0000259" key="4">
    <source>
        <dbReference type="PROSITE" id="PS50112"/>
    </source>
</evidence>
<dbReference type="SUPFAM" id="SSF55785">
    <property type="entry name" value="PYP-like sensor domain (PAS domain)"/>
    <property type="match status" value="1"/>
</dbReference>
<dbReference type="PANTHER" id="PTHR47429">
    <property type="entry name" value="PROTEIN TWIN LOV 1"/>
    <property type="match status" value="1"/>
</dbReference>
<protein>
    <submittedName>
        <fullName evidence="6">PAS domain-containing protein</fullName>
    </submittedName>
</protein>
<evidence type="ECO:0000313" key="6">
    <source>
        <dbReference type="EMBL" id="NER14319.1"/>
    </source>
</evidence>
<dbReference type="RefSeq" id="WP_163607609.1">
    <property type="nucleotide sequence ID" value="NZ_JAABOO010000003.1"/>
</dbReference>
<evidence type="ECO:0000259" key="5">
    <source>
        <dbReference type="PROSITE" id="PS50113"/>
    </source>
</evidence>
<evidence type="ECO:0000256" key="3">
    <source>
        <dbReference type="ARBA" id="ARBA00022991"/>
    </source>
</evidence>
<dbReference type="Gene3D" id="3.30.450.20">
    <property type="entry name" value="PAS domain"/>
    <property type="match status" value="1"/>
</dbReference>
<dbReference type="InterPro" id="IPR000700">
    <property type="entry name" value="PAS-assoc_C"/>
</dbReference>
<gene>
    <name evidence="6" type="ORF">GWK08_12775</name>
</gene>
<dbReference type="NCBIfam" id="TIGR00229">
    <property type="entry name" value="sensory_box"/>
    <property type="match status" value="1"/>
</dbReference>
<evidence type="ECO:0000256" key="1">
    <source>
        <dbReference type="ARBA" id="ARBA00022630"/>
    </source>
</evidence>
<keyword evidence="1" id="KW-0285">Flavoprotein</keyword>
<keyword evidence="7" id="KW-1185">Reference proteome</keyword>
<dbReference type="Pfam" id="PF13426">
    <property type="entry name" value="PAS_9"/>
    <property type="match status" value="1"/>
</dbReference>
<keyword evidence="3" id="KW-0157">Chromophore</keyword>
<dbReference type="PANTHER" id="PTHR47429:SF2">
    <property type="entry name" value="PROTEIN TWIN LOV 1"/>
    <property type="match status" value="1"/>
</dbReference>
<name>A0A6P0URB8_9FLAO</name>
<sequence length="170" mass="19974">MSELKTYDEAAGKFYTRKKYQYLPLLSWDIYSEAYTKFAELSSDLNHLNGLSKSWKIKWDFKKELYERERIIILTDPSREIVYTSYNVSELNGYKREELIGRSPKIFQGEGTDKGTIAYIKEAIQEEKPFDVKLLNYKKDGTPYTCHIEAYPVHNKKGKLINFIAFERAA</sequence>
<keyword evidence="2" id="KW-0288">FMN</keyword>
<dbReference type="InterPro" id="IPR035965">
    <property type="entry name" value="PAS-like_dom_sf"/>
</dbReference>
<dbReference type="InterPro" id="IPR000014">
    <property type="entry name" value="PAS"/>
</dbReference>
<feature type="domain" description="PAC" evidence="5">
    <location>
        <begin position="128"/>
        <end position="170"/>
    </location>
</feature>